<dbReference type="RefSeq" id="WP_011449622.1">
    <property type="nucleotide sequence ID" value="NC_007796.1"/>
</dbReference>
<proteinExistence type="predicted"/>
<accession>Q2FRX8</accession>
<dbReference type="HOGENOM" id="CLU_2433875_0_0_2"/>
<evidence type="ECO:0000313" key="1">
    <source>
        <dbReference type="EMBL" id="ABD42366.1"/>
    </source>
</evidence>
<protein>
    <submittedName>
        <fullName evidence="1">Uncharacterized protein</fullName>
    </submittedName>
</protein>
<organism evidence="1 2">
    <name type="scientific">Methanospirillum hungatei JF-1 (strain ATCC 27890 / DSM 864 / NBRC 100397 / JF-1)</name>
    <dbReference type="NCBI Taxonomy" id="323259"/>
    <lineage>
        <taxon>Archaea</taxon>
        <taxon>Methanobacteriati</taxon>
        <taxon>Methanobacteriota</taxon>
        <taxon>Stenosarchaea group</taxon>
        <taxon>Methanomicrobia</taxon>
        <taxon>Methanomicrobiales</taxon>
        <taxon>Methanospirillaceae</taxon>
        <taxon>Methanospirillum</taxon>
    </lineage>
</organism>
<dbReference type="Proteomes" id="UP000001941">
    <property type="component" value="Chromosome"/>
</dbReference>
<dbReference type="InParanoid" id="Q2FRX8"/>
<sequence>MLPLLIVVTIKDAELEQQSKEFLNVFLKNIQSGTIERIDGDEWRETRYYIEEVSQKRIELGFTASDTAIFIFSSDIDSLLEVIGSVILQR</sequence>
<dbReference type="GeneID" id="43503601"/>
<dbReference type="KEGG" id="mhu:Mhun_2670"/>
<keyword evidence="2" id="KW-1185">Reference proteome</keyword>
<dbReference type="EMBL" id="CP000254">
    <property type="protein sequence ID" value="ABD42366.1"/>
    <property type="molecule type" value="Genomic_DNA"/>
</dbReference>
<dbReference type="EnsemblBacteria" id="ABD42366">
    <property type="protein sequence ID" value="ABD42366"/>
    <property type="gene ID" value="Mhun_2670"/>
</dbReference>
<name>Q2FRX8_METHJ</name>
<gene>
    <name evidence="1" type="ordered locus">Mhun_2670</name>
</gene>
<dbReference type="STRING" id="323259.Mhun_2670"/>
<reference evidence="2" key="1">
    <citation type="journal article" date="2016" name="Stand. Genomic Sci.">
        <title>Complete genome sequence of Methanospirillum hungatei type strain JF1.</title>
        <authorList>
            <person name="Gunsalus R.P."/>
            <person name="Cook L.E."/>
            <person name="Crable B."/>
            <person name="Rohlin L."/>
            <person name="McDonald E."/>
            <person name="Mouttaki H."/>
            <person name="Sieber J.R."/>
            <person name="Poweleit N."/>
            <person name="Zhou H."/>
            <person name="Lapidus A.L."/>
            <person name="Daligault H.E."/>
            <person name="Land M."/>
            <person name="Gilna P."/>
            <person name="Ivanova N."/>
            <person name="Kyrpides N."/>
            <person name="Culley D.E."/>
            <person name="McInerney M.J."/>
        </authorList>
    </citation>
    <scope>NUCLEOTIDE SEQUENCE [LARGE SCALE GENOMIC DNA]</scope>
    <source>
        <strain evidence="2">ATCC 27890 / DSM 864 / NBRC 100397 / JF-1</strain>
    </source>
</reference>
<evidence type="ECO:0000313" key="2">
    <source>
        <dbReference type="Proteomes" id="UP000001941"/>
    </source>
</evidence>
<dbReference type="AlphaFoldDB" id="Q2FRX8"/>